<dbReference type="InterPro" id="IPR017853">
    <property type="entry name" value="GH"/>
</dbReference>
<evidence type="ECO:0000259" key="7">
    <source>
        <dbReference type="Pfam" id="PF16874"/>
    </source>
</evidence>
<dbReference type="PANTHER" id="PTHR43053:SF3">
    <property type="entry name" value="ALPHA-GALACTOSIDASE C-RELATED"/>
    <property type="match status" value="1"/>
</dbReference>
<proteinExistence type="inferred from homology"/>
<keyword evidence="5 6" id="KW-0326">Glycosidase</keyword>
<keyword evidence="4 6" id="KW-0378">Hydrolase</keyword>
<dbReference type="EC" id="3.2.1.22" evidence="3 6"/>
<dbReference type="Gene3D" id="2.70.98.60">
    <property type="entry name" value="alpha-galactosidase from lactobacil brevis"/>
    <property type="match status" value="1"/>
</dbReference>
<reference evidence="10" key="1">
    <citation type="journal article" date="2019" name="Int. J. Syst. Evol. Microbiol.">
        <title>The Global Catalogue of Microorganisms (GCM) 10K type strain sequencing project: providing services to taxonomists for standard genome sequencing and annotation.</title>
        <authorList>
            <consortium name="The Broad Institute Genomics Platform"/>
            <consortium name="The Broad Institute Genome Sequencing Center for Infectious Disease"/>
            <person name="Wu L."/>
            <person name="Ma J."/>
        </authorList>
    </citation>
    <scope>NUCLEOTIDE SEQUENCE [LARGE SCALE GENOMIC DNA]</scope>
    <source>
        <strain evidence="10">TISTR 2466</strain>
    </source>
</reference>
<keyword evidence="10" id="KW-1185">Reference proteome</keyword>
<dbReference type="InterPro" id="IPR013785">
    <property type="entry name" value="Aldolase_TIM"/>
</dbReference>
<dbReference type="InterPro" id="IPR031705">
    <property type="entry name" value="Glyco_hydro_36_C"/>
</dbReference>
<dbReference type="InterPro" id="IPR031704">
    <property type="entry name" value="Glyco_hydro_36_N"/>
</dbReference>
<dbReference type="InterPro" id="IPR000111">
    <property type="entry name" value="Glyco_hydro_27/36_CS"/>
</dbReference>
<evidence type="ECO:0000313" key="9">
    <source>
        <dbReference type="EMBL" id="MFD2693117.1"/>
    </source>
</evidence>
<feature type="domain" description="Glycosyl hydrolase family 36 C-terminal" evidence="7">
    <location>
        <begin position="648"/>
        <end position="724"/>
    </location>
</feature>
<dbReference type="Proteomes" id="UP001597399">
    <property type="component" value="Unassembled WGS sequence"/>
</dbReference>
<dbReference type="InterPro" id="IPR002252">
    <property type="entry name" value="Glyco_hydro_36"/>
</dbReference>
<dbReference type="Pfam" id="PF16875">
    <property type="entry name" value="Glyco_hydro_36N"/>
    <property type="match status" value="1"/>
</dbReference>
<dbReference type="Pfam" id="PF02065">
    <property type="entry name" value="Melibiase"/>
    <property type="match status" value="1"/>
</dbReference>
<name>A0ABW5S0K2_9BACL</name>
<dbReference type="InterPro" id="IPR013780">
    <property type="entry name" value="Glyco_hydro_b"/>
</dbReference>
<dbReference type="Pfam" id="PF16874">
    <property type="entry name" value="Glyco_hydro_36C"/>
    <property type="match status" value="1"/>
</dbReference>
<evidence type="ECO:0000256" key="6">
    <source>
        <dbReference type="PIRNR" id="PIRNR005536"/>
    </source>
</evidence>
<dbReference type="InterPro" id="IPR050985">
    <property type="entry name" value="Alpha-glycosidase_related"/>
</dbReference>
<protein>
    <recommendedName>
        <fullName evidence="3 6">Alpha-galactosidase</fullName>
        <ecNumber evidence="3 6">3.2.1.22</ecNumber>
    </recommendedName>
</protein>
<comment type="similarity">
    <text evidence="2">Belongs to the glycosyl hydrolase 36 family.</text>
</comment>
<accession>A0ABW5S0K2</accession>
<comment type="catalytic activity">
    <reaction evidence="1 6">
        <text>Hydrolysis of terminal, non-reducing alpha-D-galactose residues in alpha-D-galactosides, including galactose oligosaccharides, galactomannans and galactolipids.</text>
        <dbReference type="EC" id="3.2.1.22"/>
    </reaction>
</comment>
<evidence type="ECO:0000256" key="3">
    <source>
        <dbReference type="ARBA" id="ARBA00012755"/>
    </source>
</evidence>
<evidence type="ECO:0000313" key="10">
    <source>
        <dbReference type="Proteomes" id="UP001597399"/>
    </source>
</evidence>
<organism evidence="9 10">
    <name type="scientific">Sporolactobacillus shoreicorticis</name>
    <dbReference type="NCBI Taxonomy" id="1923877"/>
    <lineage>
        <taxon>Bacteria</taxon>
        <taxon>Bacillati</taxon>
        <taxon>Bacillota</taxon>
        <taxon>Bacilli</taxon>
        <taxon>Bacillales</taxon>
        <taxon>Sporolactobacillaceae</taxon>
        <taxon>Sporolactobacillus</taxon>
    </lineage>
</organism>
<evidence type="ECO:0000256" key="4">
    <source>
        <dbReference type="ARBA" id="ARBA00022801"/>
    </source>
</evidence>
<dbReference type="InterPro" id="IPR038417">
    <property type="entry name" value="Alpga-gal_N_sf"/>
</dbReference>
<dbReference type="Gene3D" id="2.60.40.1180">
    <property type="entry name" value="Golgi alpha-mannosidase II"/>
    <property type="match status" value="1"/>
</dbReference>
<sequence>MIIWNQQHHLFHLQTNETSFVLQLLNTKHVAVVYWGKKLNTSSLSYIVNDIKRASYLSDTDLIKDFKLEQIPQIFPSFGNTDMRTPAFEFDYEDGSRITDLRYKKHSIKKGKKKIKGLPTVLASELEVETLELSLVDQVKNNEVILSFSVFENYNTITESVRVVNHDQNKLYINRLMSANIDFLDDHFDFLHLSGAWGRECHVVRRKMEQGVQSVDSKRGASGHGQNPFVALLDPAADETHGDVYALSLVYSGNFLAGVEEDMHQNARFQIGINPFDFRWTLNQGETFYAPEAVLVYSDQGIGKMSRTYHRLFIDCLMQSKFNQRERPILINNWEATYFDFNRDVLLGIAREAKEVGIELFVLDDGWFGSRDDDTSSLGDWTPNESKLGGSLKSLADAVNEIGLGFGIWFEPEMVSPNSKLYREHPDWAIHVRDRKAQQARHQYVLDLSNPEVQAYIIQSVSNVLRGAPITYVKWDMNRNLTDIGSDYLASDRQKEVAHRYILGLYSILDRITEAFPDVLFESCAGGGGRFDPGMLYYMPQNWTSDDTDAVERLSIQYGTSLAYPSVAMTCHVSVVPNHQVGRLTPIKTRATVAMQGNLGYELNLMNCDADDKVTIRKQISFYKSIRQVIQFGDLYRLEDRIHDSNAHAWMHLSKDKKTIVVGYVQILSKPNTVPKRLRLVGLNEDDLFELSETKEVHSGAELMYIGLDLPKVKEDFCAKQFVLTKKGELSNNKKD</sequence>
<dbReference type="Gene3D" id="3.20.20.70">
    <property type="entry name" value="Aldolase class I"/>
    <property type="match status" value="1"/>
</dbReference>
<dbReference type="EMBL" id="JBHUMQ010000015">
    <property type="protein sequence ID" value="MFD2693117.1"/>
    <property type="molecule type" value="Genomic_DNA"/>
</dbReference>
<dbReference type="CDD" id="cd14791">
    <property type="entry name" value="GH36"/>
    <property type="match status" value="1"/>
</dbReference>
<feature type="domain" description="Glycosyl hydrolase family 36 N-terminal" evidence="8">
    <location>
        <begin position="29"/>
        <end position="283"/>
    </location>
</feature>
<dbReference type="PRINTS" id="PR00743">
    <property type="entry name" value="GLHYDRLASE36"/>
</dbReference>
<gene>
    <name evidence="9" type="ORF">ACFSUE_05650</name>
</gene>
<dbReference type="RefSeq" id="WP_253058489.1">
    <property type="nucleotide sequence ID" value="NZ_JAMXWM010000002.1"/>
</dbReference>
<dbReference type="SUPFAM" id="SSF51445">
    <property type="entry name" value="(Trans)glycosidases"/>
    <property type="match status" value="1"/>
</dbReference>
<evidence type="ECO:0000259" key="8">
    <source>
        <dbReference type="Pfam" id="PF16875"/>
    </source>
</evidence>
<dbReference type="PROSITE" id="PS00512">
    <property type="entry name" value="ALPHA_GALACTOSIDASE"/>
    <property type="match status" value="1"/>
</dbReference>
<evidence type="ECO:0000256" key="5">
    <source>
        <dbReference type="ARBA" id="ARBA00023295"/>
    </source>
</evidence>
<dbReference type="PIRSF" id="PIRSF005536">
    <property type="entry name" value="Agal"/>
    <property type="match status" value="1"/>
</dbReference>
<comment type="caution">
    <text evidence="9">The sequence shown here is derived from an EMBL/GenBank/DDBJ whole genome shotgun (WGS) entry which is preliminary data.</text>
</comment>
<dbReference type="PANTHER" id="PTHR43053">
    <property type="entry name" value="GLYCOSIDASE FAMILY 31"/>
    <property type="match status" value="1"/>
</dbReference>
<evidence type="ECO:0000256" key="1">
    <source>
        <dbReference type="ARBA" id="ARBA00001255"/>
    </source>
</evidence>
<evidence type="ECO:0000256" key="2">
    <source>
        <dbReference type="ARBA" id="ARBA00006202"/>
    </source>
</evidence>